<dbReference type="InterPro" id="IPR003961">
    <property type="entry name" value="FN3_dom"/>
</dbReference>
<name>A0ABW5NRZ6_9FLAO</name>
<feature type="domain" description="Fibronectin type-III" evidence="2">
    <location>
        <begin position="1234"/>
        <end position="1327"/>
    </location>
</feature>
<dbReference type="Gene3D" id="2.60.40.10">
    <property type="entry name" value="Immunoglobulins"/>
    <property type="match status" value="6"/>
</dbReference>
<dbReference type="SUPFAM" id="SSF49265">
    <property type="entry name" value="Fibronectin type III"/>
    <property type="match status" value="5"/>
</dbReference>
<feature type="chain" id="PRO_5045694451" evidence="1">
    <location>
        <begin position="20"/>
        <end position="2597"/>
    </location>
</feature>
<evidence type="ECO:0000313" key="3">
    <source>
        <dbReference type="EMBL" id="MFD2600592.1"/>
    </source>
</evidence>
<feature type="domain" description="Fibronectin type-III" evidence="2">
    <location>
        <begin position="964"/>
        <end position="1055"/>
    </location>
</feature>
<evidence type="ECO:0000259" key="2">
    <source>
        <dbReference type="PROSITE" id="PS50853"/>
    </source>
</evidence>
<keyword evidence="4" id="KW-1185">Reference proteome</keyword>
<dbReference type="InterPro" id="IPR026341">
    <property type="entry name" value="T9SS_type_B"/>
</dbReference>
<feature type="domain" description="Fibronectin type-III" evidence="2">
    <location>
        <begin position="414"/>
        <end position="508"/>
    </location>
</feature>
<dbReference type="InterPro" id="IPR056600">
    <property type="entry name" value="GBD_T9SS_assoc"/>
</dbReference>
<feature type="domain" description="Fibronectin type-III" evidence="2">
    <location>
        <begin position="1505"/>
        <end position="1598"/>
    </location>
</feature>
<dbReference type="NCBIfam" id="NF038128">
    <property type="entry name" value="choice_anch_J"/>
    <property type="match status" value="1"/>
</dbReference>
<evidence type="ECO:0000256" key="1">
    <source>
        <dbReference type="SAM" id="SignalP"/>
    </source>
</evidence>
<dbReference type="Pfam" id="PF23759">
    <property type="entry name" value="GBD_T9SS_assoc"/>
    <property type="match status" value="2"/>
</dbReference>
<dbReference type="InterPro" id="IPR013783">
    <property type="entry name" value="Ig-like_fold"/>
</dbReference>
<dbReference type="Pfam" id="PF19081">
    <property type="entry name" value="Ig_7"/>
    <property type="match status" value="2"/>
</dbReference>
<accession>A0ABW5NRZ6</accession>
<comment type="caution">
    <text evidence="3">The sequence shown here is derived from an EMBL/GenBank/DDBJ whole genome shotgun (WGS) entry which is preliminary data.</text>
</comment>
<dbReference type="Pfam" id="PF00041">
    <property type="entry name" value="fn3"/>
    <property type="match status" value="2"/>
</dbReference>
<dbReference type="RefSeq" id="WP_379819295.1">
    <property type="nucleotide sequence ID" value="NZ_JBHUMD010000002.1"/>
</dbReference>
<feature type="domain" description="Fibronectin type-III" evidence="2">
    <location>
        <begin position="688"/>
        <end position="783"/>
    </location>
</feature>
<dbReference type="NCBIfam" id="TIGR04131">
    <property type="entry name" value="Bac_Flav_CTERM"/>
    <property type="match status" value="1"/>
</dbReference>
<evidence type="ECO:0000313" key="4">
    <source>
        <dbReference type="Proteomes" id="UP001597480"/>
    </source>
</evidence>
<dbReference type="InterPro" id="IPR036116">
    <property type="entry name" value="FN3_sf"/>
</dbReference>
<sequence length="2597" mass="275337">MKKITFLILALLMSICGFAQLPNEGFEDPWTGTPAAPPGWTVVNELGPNVTWVREANSSTKPSNNGNYSAYLDRENVATGMQIPKDWLITPYINMPVNAQLRFFSRLTLAGDQGGVYKVKISTDADPNNLTAYTDLQTWTETTLNPLQTTYYEKVITLPAISGNAHIAFVMEGDNCDRWLIDDVRVTAQCADPTTLSATSVGLNSATFNWINNGGATSWEIEVLEANLPSTGVGEAYAGQPPYTKGGLTASTNYKAFVKAICPDTGQSAWLGPYFFKTGTLGESCNYPLVVPTIPYSTTNNTSNFSDVYEGAPGTTCGTTGTYLSGNDVVYTYTPTVTGNLNISMTNSGTGAAMFVYDNCSDINVACIGGGIGNVNIATLPVTAGNSIYIVISTSTAAQTTPYTLSIQQVYCAAPTGLAASNPTPTSGDLTWAAGTATSWQLAVQPAGTGLPTGAGINVTSNTITATSMTDGTTLQPSTAYEYYVRSNCGDGTFSIWSGPFAFSTTQIPATIPYTQNWETSPHNWTINNGTQVNKWVVGSAVNNGGSQSLYISNDNGASNTYTITSASVVHAYRDVIIPNGVTSLNLAFDWRSIGETAANDYIRAYLLPITVTPVPGTLLVGSATNIKIGNDLYNNANWSTFNGVVDVSAIQGQTRRLVLEWRNTAATGAQPPAAIDNINFTVITCPAPSAPQVVAGTLTNSSVNISWTAPTSVPAQGYQYYLSTSPTTPVATTPETGTSATTTATNVPLQPSTTYYFWVRANCGTGDTSTWAGPLSFIAPQIPATMDYAQNFDGASHGWALSNGTQTNKWVVGPATSNSPANSLYISQDNGTTNSYNTSAASVVHAYRDITIPAGVDQIELTYDWKSVAEAATLDWIKVWIAPTTFNPTPGTQITTANATQVGTALSLNSSWTNLSSIIQAGSLNLGGSTRRLIFEWRNDGTGGNQPPAAIDNINFKVVQCPQPSALTMSNLTSTDASFTWTPPALGASGYEYYLSTDPTPPTAATTVSGSTTAATVSIPNLPASTTYYIWVRTDCSTSKSYWVGPVSFLTPQIPATMDYSQNFDMGAHNWDLINGTQTNKWVVGTAASSSAPNSLYISDTNGATNNYNLSATTLVHAYRDITIPNPAEELVLTFDWRGMGESNIDYFKIWLVPTSYIPAAGTAIVAGTGRVQVGGNFQLNSIWQTSNILIPATALQGQTMRLVFEWRNSASGGQQPPAAIDNINLKVVTCPASSNLQMPVNNSGGVTFTWTPPATVSPTYEYYYSQEPTPPGVSTTALGTSPTAAVTLSGLPPSTTYYFWVRNDCGSGGKSLWLGPYEFNTVLEPVSLNYDENFDGTTHGWVIKNGTQTNRWVVGDATYNSPSNSLYISDNGGVTNTYTVTAGSTVHAYKDFIIPTGTTAVDLSFDWKSVGQASVDYIKVWRVINTFVPTPGTTITASGTDRQLLGTVTNNANWTNQSYILNTTGYAGTNMRIIFEWTNNTFTGDQPAGAIDNINLTLITCPKPTALGATASTQTGATFNWTEAGTATAWEVYVTTPGSQTPTASTPGVSAGSNPFTYSDPAIQPSSNYVYYVRAVCSSSDKSKWAGPFAFQTAIGNDECTGAYTLLQNSYGQECQSSSTAMYTGATPSPQPYTCGGSNAADIWYEFVATSDRANIILDNFAINSTASQAVVIELYQGETCGSLLQLQCATTNVMMARNLVVGATYKVRCYLNATTANLNTVFKICVNTPEPPSEGNPQDCLITTINPSFEFPLVTGIYPATDVYQNTVQGWRTTASDNRMEFWPVPNMESHPGYEGNQFIELNAYEPSGLYQDYDSPAGTVFTYSFGHKGRSAGGPDVLELQAGTPGGTLSTVTVASTGKDNWVTYTGTYTVPAGQTVTRFMFIAISTSATGPTALSTGNFLDGIRFTADNSVVSVTPSQATCIDNVVTVVGSGTGEWSAYPTNPSPTEIADPSSNTTTITGFAANGEYWFNWTTAYCSSAIKVTYDNGSVPEPVVVSTIDYCVGETPAQLTATALTGNILNWYTTATGGTADTTAPTPDTNAETSVTYYVSQKATDQCESPRVAITVNVHPIPAAPAAMPALEYCQNATAAPLTATALTGNTLNWYTQATGGTASTVAPTPSTATAGVTSYYVSQVSAYSCESARTEIVVTVNPSIVPVTDFTYAVTSICQEDVNPVAVPATGQTPGGYYSSQPGLILNPATGEILLDLSVAGTYTVSYTVNPDSSVCNSGNTSSTIITITPLADAITGFSYTTPVCSDSANQLPVLDTNFTTGGTFTGDNGLVVDPVTGEINIAASTSGEHTVTYAIGQNVPNCVAAGTGTASITITQVFTPVTAFDYNDIFCFDAADASPNLDPNFTTGGTFSGTPGLVIDGTTGMVDISASNPGMHTVTYTIIGDAANCVHDGSSTFTFTIVSQYEFSFNGQCEGTNYVVTASPVTGDFSNEDAAISFRWSNASGNTIGTDSNIINVSEYANSTPENDTFPMDLFLTVTINGCETTKMFTVDGIGCSIQKGISPNNDGLNDYFDLEFIGVKRLAIFNRYGQEVYTKDNYKNEWVGQTNKGDELPTGTYYYVIERTAGGTDTGWIYINRQE</sequence>
<gene>
    <name evidence="3" type="ORF">ACFSR3_00870</name>
</gene>
<keyword evidence="1" id="KW-0732">Signal</keyword>
<protein>
    <submittedName>
        <fullName evidence="3">Fibronectin type III domain-containing protein</fullName>
    </submittedName>
</protein>
<dbReference type="Pfam" id="PF13585">
    <property type="entry name" value="CHU_C"/>
    <property type="match status" value="1"/>
</dbReference>
<dbReference type="CDD" id="cd00063">
    <property type="entry name" value="FN3"/>
    <property type="match status" value="3"/>
</dbReference>
<dbReference type="Gene3D" id="2.60.120.260">
    <property type="entry name" value="Galactose-binding domain-like"/>
    <property type="match status" value="1"/>
</dbReference>
<organism evidence="3 4">
    <name type="scientific">Flavobacterium suzhouense</name>
    <dbReference type="NCBI Taxonomy" id="1529638"/>
    <lineage>
        <taxon>Bacteria</taxon>
        <taxon>Pseudomonadati</taxon>
        <taxon>Bacteroidota</taxon>
        <taxon>Flavobacteriia</taxon>
        <taxon>Flavobacteriales</taxon>
        <taxon>Flavobacteriaceae</taxon>
        <taxon>Flavobacterium</taxon>
    </lineage>
</organism>
<proteinExistence type="predicted"/>
<dbReference type="EMBL" id="JBHUMD010000002">
    <property type="protein sequence ID" value="MFD2600592.1"/>
    <property type="molecule type" value="Genomic_DNA"/>
</dbReference>
<dbReference type="Proteomes" id="UP001597480">
    <property type="component" value="Unassembled WGS sequence"/>
</dbReference>
<reference evidence="4" key="1">
    <citation type="journal article" date="2019" name="Int. J. Syst. Evol. Microbiol.">
        <title>The Global Catalogue of Microorganisms (GCM) 10K type strain sequencing project: providing services to taxonomists for standard genome sequencing and annotation.</title>
        <authorList>
            <consortium name="The Broad Institute Genomics Platform"/>
            <consortium name="The Broad Institute Genome Sequencing Center for Infectious Disease"/>
            <person name="Wu L."/>
            <person name="Ma J."/>
        </authorList>
    </citation>
    <scope>NUCLEOTIDE SEQUENCE [LARGE SCALE GENOMIC DNA]</scope>
    <source>
        <strain evidence="4">KCTC 42107</strain>
    </source>
</reference>
<dbReference type="SMART" id="SM00060">
    <property type="entry name" value="FN3"/>
    <property type="match status" value="6"/>
</dbReference>
<dbReference type="InterPro" id="IPR044023">
    <property type="entry name" value="Ig_7"/>
</dbReference>
<dbReference type="Gene3D" id="2.60.120.200">
    <property type="match status" value="1"/>
</dbReference>
<feature type="signal peptide" evidence="1">
    <location>
        <begin position="1"/>
        <end position="19"/>
    </location>
</feature>
<dbReference type="PROSITE" id="PS50853">
    <property type="entry name" value="FN3"/>
    <property type="match status" value="5"/>
</dbReference>